<proteinExistence type="predicted"/>
<reference evidence="2 3" key="1">
    <citation type="journal article" date="2019" name="Environ. Microbiol.">
        <title>Species interactions and distinct microbial communities in high Arctic permafrost affected cryosols are associated with the CH4 and CO2 gas fluxes.</title>
        <authorList>
            <person name="Altshuler I."/>
            <person name="Hamel J."/>
            <person name="Turney S."/>
            <person name="Magnuson E."/>
            <person name="Levesque R."/>
            <person name="Greer C."/>
            <person name="Whyte L.G."/>
        </authorList>
    </citation>
    <scope>NUCLEOTIDE SEQUENCE [LARGE SCALE GENOMIC DNA]</scope>
    <source>
        <strain evidence="2 3">E4</strain>
    </source>
</reference>
<protein>
    <submittedName>
        <fullName evidence="2">Uncharacterized protein</fullName>
    </submittedName>
</protein>
<feature type="compositionally biased region" description="Basic and acidic residues" evidence="1">
    <location>
        <begin position="57"/>
        <end position="66"/>
    </location>
</feature>
<evidence type="ECO:0000313" key="2">
    <source>
        <dbReference type="EMBL" id="TPG63381.1"/>
    </source>
</evidence>
<comment type="caution">
    <text evidence="2">The sequence shown here is derived from an EMBL/GenBank/DDBJ whole genome shotgun (WGS) entry which is preliminary data.</text>
</comment>
<organism evidence="2 3">
    <name type="scientific">Ewingella americana</name>
    <dbReference type="NCBI Taxonomy" id="41202"/>
    <lineage>
        <taxon>Bacteria</taxon>
        <taxon>Pseudomonadati</taxon>
        <taxon>Pseudomonadota</taxon>
        <taxon>Gammaproteobacteria</taxon>
        <taxon>Enterobacterales</taxon>
        <taxon>Yersiniaceae</taxon>
        <taxon>Ewingella</taxon>
    </lineage>
</organism>
<dbReference type="Proteomes" id="UP000317663">
    <property type="component" value="Unassembled WGS sequence"/>
</dbReference>
<sequence>MGVAEAYLKHAAVSVLCHGFMRASLSATVAISLGASAEKPGSQPSRAPVEVWGAGSHRGDSRGVES</sequence>
<gene>
    <name evidence="2" type="ORF">EAH77_07400</name>
</gene>
<accession>A0A502GND7</accession>
<feature type="region of interest" description="Disordered" evidence="1">
    <location>
        <begin position="36"/>
        <end position="66"/>
    </location>
</feature>
<evidence type="ECO:0000256" key="1">
    <source>
        <dbReference type="SAM" id="MobiDB-lite"/>
    </source>
</evidence>
<name>A0A502GND7_9GAMM</name>
<dbReference type="EMBL" id="RCZD01000003">
    <property type="protein sequence ID" value="TPG63381.1"/>
    <property type="molecule type" value="Genomic_DNA"/>
</dbReference>
<dbReference type="AlphaFoldDB" id="A0A502GND7"/>
<evidence type="ECO:0000313" key="3">
    <source>
        <dbReference type="Proteomes" id="UP000317663"/>
    </source>
</evidence>
<keyword evidence="3" id="KW-1185">Reference proteome</keyword>